<protein>
    <submittedName>
        <fullName evidence="1">Uncharacterized protein</fullName>
    </submittedName>
</protein>
<evidence type="ECO:0000313" key="2">
    <source>
        <dbReference type="Proteomes" id="UP000006002"/>
    </source>
</evidence>
<evidence type="ECO:0000313" key="1">
    <source>
        <dbReference type="EMBL" id="EDM87562.1"/>
    </source>
</evidence>
<dbReference type="Proteomes" id="UP000006002">
    <property type="component" value="Unassembled WGS sequence"/>
</dbReference>
<proteinExistence type="predicted"/>
<organism evidence="1 2">
    <name type="scientific">Blautia obeum ATCC 29174</name>
    <dbReference type="NCBI Taxonomy" id="411459"/>
    <lineage>
        <taxon>Bacteria</taxon>
        <taxon>Bacillati</taxon>
        <taxon>Bacillota</taxon>
        <taxon>Clostridia</taxon>
        <taxon>Lachnospirales</taxon>
        <taxon>Lachnospiraceae</taxon>
        <taxon>Blautia</taxon>
    </lineage>
</organism>
<sequence>METNEELIKARTERDIFKKLYEQMTERLLERRE</sequence>
<dbReference type="HOGENOM" id="CLU_3380774_0_0_9"/>
<dbReference type="EMBL" id="AAVO02000006">
    <property type="protein sequence ID" value="EDM87562.1"/>
    <property type="molecule type" value="Genomic_DNA"/>
</dbReference>
<reference evidence="1 2" key="2">
    <citation type="submission" date="2007-04" db="EMBL/GenBank/DDBJ databases">
        <title>Draft genome sequence of Ruminococcus obeum (ATCC 29174).</title>
        <authorList>
            <person name="Sudarsanam P."/>
            <person name="Ley R."/>
            <person name="Guruge J."/>
            <person name="Turnbaugh P.J."/>
            <person name="Mahowald M."/>
            <person name="Liep D."/>
            <person name="Gordon J."/>
        </authorList>
    </citation>
    <scope>NUCLEOTIDE SEQUENCE [LARGE SCALE GENOMIC DNA]</scope>
    <source>
        <strain evidence="1 2">ATCC 29174</strain>
    </source>
</reference>
<gene>
    <name evidence="1" type="ORF">RUMOBE_01743</name>
</gene>
<name>A5ZRW5_9FIRM</name>
<accession>A5ZRW5</accession>
<reference evidence="1 2" key="1">
    <citation type="submission" date="2007-03" db="EMBL/GenBank/DDBJ databases">
        <authorList>
            <person name="Fulton L."/>
            <person name="Clifton S."/>
            <person name="Fulton B."/>
            <person name="Xu J."/>
            <person name="Minx P."/>
            <person name="Pepin K.H."/>
            <person name="Johnson M."/>
            <person name="Thiruvilangam P."/>
            <person name="Bhonagiri V."/>
            <person name="Nash W.E."/>
            <person name="Mardis E.R."/>
            <person name="Wilson R.K."/>
        </authorList>
    </citation>
    <scope>NUCLEOTIDE SEQUENCE [LARGE SCALE GENOMIC DNA]</scope>
    <source>
        <strain evidence="1 2">ATCC 29174</strain>
    </source>
</reference>
<dbReference type="AlphaFoldDB" id="A5ZRW5"/>
<comment type="caution">
    <text evidence="1">The sequence shown here is derived from an EMBL/GenBank/DDBJ whole genome shotgun (WGS) entry which is preliminary data.</text>
</comment>